<gene>
    <name evidence="3" type="ORF">QBC33DRAFT_522492</name>
</gene>
<reference evidence="3" key="1">
    <citation type="submission" date="2023-06" db="EMBL/GenBank/DDBJ databases">
        <title>Genome-scale phylogeny and comparative genomics of the fungal order Sordariales.</title>
        <authorList>
            <consortium name="Lawrence Berkeley National Laboratory"/>
            <person name="Hensen N."/>
            <person name="Bonometti L."/>
            <person name="Westerberg I."/>
            <person name="Brannstrom I.O."/>
            <person name="Guillou S."/>
            <person name="Cros-Aarteil S."/>
            <person name="Calhoun S."/>
            <person name="Haridas S."/>
            <person name="Kuo A."/>
            <person name="Mondo S."/>
            <person name="Pangilinan J."/>
            <person name="Riley R."/>
            <person name="Labutti K."/>
            <person name="Andreopoulos B."/>
            <person name="Lipzen A."/>
            <person name="Chen C."/>
            <person name="Yanf M."/>
            <person name="Daum C."/>
            <person name="Ng V."/>
            <person name="Clum A."/>
            <person name="Steindorff A."/>
            <person name="Ohm R."/>
            <person name="Martin F."/>
            <person name="Silar P."/>
            <person name="Natvig D."/>
            <person name="Lalanne C."/>
            <person name="Gautier V."/>
            <person name="Ament-Velasquez S.L."/>
            <person name="Kruys A."/>
            <person name="Hutchinson M.I."/>
            <person name="Powell A.J."/>
            <person name="Barry K."/>
            <person name="Miller A.N."/>
            <person name="Grigoriev I.V."/>
            <person name="Debuchy R."/>
            <person name="Gladieux P."/>
            <person name="Thoren M.H."/>
            <person name="Johannesson H."/>
        </authorList>
    </citation>
    <scope>NUCLEOTIDE SEQUENCE</scope>
    <source>
        <strain evidence="3">8032-3</strain>
    </source>
</reference>
<evidence type="ECO:0000313" key="3">
    <source>
        <dbReference type="EMBL" id="KAK1772790.1"/>
    </source>
</evidence>
<name>A0AAJ0C9U0_9PEZI</name>
<evidence type="ECO:0000256" key="1">
    <source>
        <dbReference type="SAM" id="MobiDB-lite"/>
    </source>
</evidence>
<feature type="transmembrane region" description="Helical" evidence="2">
    <location>
        <begin position="117"/>
        <end position="139"/>
    </location>
</feature>
<proteinExistence type="predicted"/>
<evidence type="ECO:0000256" key="2">
    <source>
        <dbReference type="SAM" id="Phobius"/>
    </source>
</evidence>
<keyword evidence="2" id="KW-1133">Transmembrane helix</keyword>
<protein>
    <recommendedName>
        <fullName evidence="5">Cytochrome b561 domain-containing protein</fullName>
    </recommendedName>
</protein>
<dbReference type="Gene3D" id="1.20.120.1770">
    <property type="match status" value="1"/>
</dbReference>
<dbReference type="CDD" id="cd08760">
    <property type="entry name" value="Cyt_b561_FRRS1_like"/>
    <property type="match status" value="1"/>
</dbReference>
<accession>A0AAJ0C9U0</accession>
<organism evidence="3 4">
    <name type="scientific">Phialemonium atrogriseum</name>
    <dbReference type="NCBI Taxonomy" id="1093897"/>
    <lineage>
        <taxon>Eukaryota</taxon>
        <taxon>Fungi</taxon>
        <taxon>Dikarya</taxon>
        <taxon>Ascomycota</taxon>
        <taxon>Pezizomycotina</taxon>
        <taxon>Sordariomycetes</taxon>
        <taxon>Sordariomycetidae</taxon>
        <taxon>Cephalothecales</taxon>
        <taxon>Cephalothecaceae</taxon>
        <taxon>Phialemonium</taxon>
    </lineage>
</organism>
<dbReference type="RefSeq" id="XP_060289003.1">
    <property type="nucleotide sequence ID" value="XM_060426544.1"/>
</dbReference>
<evidence type="ECO:0000313" key="4">
    <source>
        <dbReference type="Proteomes" id="UP001244011"/>
    </source>
</evidence>
<dbReference type="PANTHER" id="PTHR47797:SF1">
    <property type="entry name" value="CYTOCHROME B561 DOMAIN-CONTAINING PROTEIN-RELATED"/>
    <property type="match status" value="1"/>
</dbReference>
<dbReference type="Proteomes" id="UP001244011">
    <property type="component" value="Unassembled WGS sequence"/>
</dbReference>
<keyword evidence="2" id="KW-0472">Membrane</keyword>
<dbReference type="AlphaFoldDB" id="A0AAJ0C9U0"/>
<keyword evidence="2" id="KW-0812">Transmembrane</keyword>
<dbReference type="GeneID" id="85309731"/>
<comment type="caution">
    <text evidence="3">The sequence shown here is derived from an EMBL/GenBank/DDBJ whole genome shotgun (WGS) entry which is preliminary data.</text>
</comment>
<evidence type="ECO:0008006" key="5">
    <source>
        <dbReference type="Google" id="ProtNLM"/>
    </source>
</evidence>
<dbReference type="PANTHER" id="PTHR47797">
    <property type="entry name" value="DEHYDROGENASE, PUTATIVE (AFU_ORTHOLOGUE AFUA_8G05805)-RELATED"/>
    <property type="match status" value="1"/>
</dbReference>
<feature type="transmembrane region" description="Helical" evidence="2">
    <location>
        <begin position="46"/>
        <end position="64"/>
    </location>
</feature>
<keyword evidence="4" id="KW-1185">Reference proteome</keyword>
<feature type="region of interest" description="Disordered" evidence="1">
    <location>
        <begin position="1"/>
        <end position="38"/>
    </location>
</feature>
<feature type="compositionally biased region" description="Pro residues" evidence="1">
    <location>
        <begin position="1"/>
        <end position="10"/>
    </location>
</feature>
<dbReference type="EMBL" id="MU838997">
    <property type="protein sequence ID" value="KAK1772790.1"/>
    <property type="molecule type" value="Genomic_DNA"/>
</dbReference>
<sequence length="150" mass="16070">MAPLTVPPPGAAKESIRVQPRSKTTASSSFAADPHHSGQLRNNTHTILGTVVDAALLLQPFLGYMHHRRYLSTQKRTAWTHVHIWYGRLLILLGIDNGGLGLHLASDTPAHSRAGTVVYSVLAGIVGAGLLALITLVTVGRKGRKSEREG</sequence>
<feature type="transmembrane region" description="Helical" evidence="2">
    <location>
        <begin position="85"/>
        <end position="105"/>
    </location>
</feature>
<feature type="compositionally biased region" description="Polar residues" evidence="1">
    <location>
        <begin position="21"/>
        <end position="30"/>
    </location>
</feature>